<name>A0A9W4XEL2_9PLEO</name>
<keyword evidence="2" id="KW-1185">Reference proteome</keyword>
<proteinExistence type="predicted"/>
<evidence type="ECO:0000313" key="1">
    <source>
        <dbReference type="EMBL" id="CAI6275978.1"/>
    </source>
</evidence>
<reference evidence="1" key="1">
    <citation type="submission" date="2023-01" db="EMBL/GenBank/DDBJ databases">
        <authorList>
            <person name="Van Ghelder C."/>
            <person name="Rancurel C."/>
        </authorList>
    </citation>
    <scope>NUCLEOTIDE SEQUENCE</scope>
    <source>
        <strain evidence="1">CNCM I-4278</strain>
    </source>
</reference>
<organism evidence="1 2">
    <name type="scientific">Periconia digitata</name>
    <dbReference type="NCBI Taxonomy" id="1303443"/>
    <lineage>
        <taxon>Eukaryota</taxon>
        <taxon>Fungi</taxon>
        <taxon>Dikarya</taxon>
        <taxon>Ascomycota</taxon>
        <taxon>Pezizomycotina</taxon>
        <taxon>Dothideomycetes</taxon>
        <taxon>Pleosporomycetidae</taxon>
        <taxon>Pleosporales</taxon>
        <taxon>Massarineae</taxon>
        <taxon>Periconiaceae</taxon>
        <taxon>Periconia</taxon>
    </lineage>
</organism>
<gene>
    <name evidence="1" type="ORF">PDIGIT_LOCUS1917</name>
</gene>
<comment type="caution">
    <text evidence="1">The sequence shown here is derived from an EMBL/GenBank/DDBJ whole genome shotgun (WGS) entry which is preliminary data.</text>
</comment>
<accession>A0A9W4XEL2</accession>
<dbReference type="AlphaFoldDB" id="A0A9W4XEL2"/>
<dbReference type="EMBL" id="CAOQHR010000001">
    <property type="protein sequence ID" value="CAI6275978.1"/>
    <property type="molecule type" value="Genomic_DNA"/>
</dbReference>
<evidence type="ECO:0000313" key="2">
    <source>
        <dbReference type="Proteomes" id="UP001152607"/>
    </source>
</evidence>
<dbReference type="Proteomes" id="UP001152607">
    <property type="component" value="Unassembled WGS sequence"/>
</dbReference>
<protein>
    <submittedName>
        <fullName evidence="1">Uncharacterized protein</fullName>
    </submittedName>
</protein>
<sequence>MLSVHTKPSPYGSTRRTCLTEHCRRNARQNHAMHTPYIRKVVKSMF</sequence>